<reference evidence="8 9" key="1">
    <citation type="journal article" date="2017" name="G3 (Bethesda)">
        <title>First Draft Genome Sequence of the Pathogenic Fungus Lomentospora prolificans (Formerly Scedosporium prolificans).</title>
        <authorList>
            <person name="Luo R."/>
            <person name="Zimin A."/>
            <person name="Workman R."/>
            <person name="Fan Y."/>
            <person name="Pertea G."/>
            <person name="Grossman N."/>
            <person name="Wear M.P."/>
            <person name="Jia B."/>
            <person name="Miller H."/>
            <person name="Casadevall A."/>
            <person name="Timp W."/>
            <person name="Zhang S.X."/>
            <person name="Salzberg S.L."/>
        </authorList>
    </citation>
    <scope>NUCLEOTIDE SEQUENCE [LARGE SCALE GENOMIC DNA]</scope>
    <source>
        <strain evidence="8 9">JHH-5317</strain>
    </source>
</reference>
<feature type="compositionally biased region" description="Basic residues" evidence="7">
    <location>
        <begin position="289"/>
        <end position="300"/>
    </location>
</feature>
<feature type="compositionally biased region" description="Basic and acidic residues" evidence="7">
    <location>
        <begin position="524"/>
        <end position="551"/>
    </location>
</feature>
<feature type="region of interest" description="Disordered" evidence="7">
    <location>
        <begin position="524"/>
        <end position="563"/>
    </location>
</feature>
<dbReference type="Pfam" id="PF03343">
    <property type="entry name" value="SART-1"/>
    <property type="match status" value="1"/>
</dbReference>
<proteinExistence type="inferred from homology"/>
<dbReference type="GO" id="GO:0045292">
    <property type="term" value="P:mRNA cis splicing, via spliceosome"/>
    <property type="evidence" value="ECO:0007669"/>
    <property type="project" value="TreeGrafter"/>
</dbReference>
<evidence type="ECO:0000256" key="1">
    <source>
        <dbReference type="ARBA" id="ARBA00004123"/>
    </source>
</evidence>
<sequence length="661" mass="74839">MDAATLEETNKLRIKLGMKPLPVPGAAASGSESEASGNEEPLDYLDARMAEAGENFRKLREEEDAKRRRDERAAAIKKAREKAQRHAVMEGKGLGDAVEGDELDAKAWLLGQKKRQKKIAKLRRLEEEQAAAEAQAAAAVQYTSRDLAGVKVAHDVSQFMDGDEQILTLKDATIDQYEEDGDELENLGIREQEKLKKNLELKKKKTDYNPMDMDDMDVSNVLSKYDEEIYGEKKKRFTLDTQGAVSELADILDSAPAKTGRSQNVNLDIIDEGARPSSDYLDVSEIKVKKPKKKKTKSSRQKPNDPQDFLLPESTPEDEQTMDVDTSAQANEKKRRIEDANLVDDDDLQLALSMQRKNALKKRKRLRPEDIVKELKESEEAEPVPEEAGGLIIGEVSEFVAAIKKPDEEEERPRKRKQSTEPPTIKGEPSDEGDVPMEGYLPTQDEHDLREQAIKEEEEEGEEEQQSGDEDILGEKTVSGGMGATLSLLRERGILKESDGAERHETYLKKQEFLAKKKRMEAEIEEAARHQRERDRQSGRLERMGQREQQEFARQQNTQRDLHASRKMAELFNAEFKPTFEIKYTDEMGRRLNQKDAFKHLSHQFHGKGSGKGKTDKKLKKMADEQRREAQSVLDASQNVGMSSVTAQQLKKRREAGVRLA</sequence>
<dbReference type="FunCoup" id="A0A2N3NIJ4">
    <property type="interactions" value="801"/>
</dbReference>
<feature type="compositionally biased region" description="Low complexity" evidence="7">
    <location>
        <begin position="25"/>
        <end position="39"/>
    </location>
</feature>
<keyword evidence="4" id="KW-0508">mRNA splicing</keyword>
<dbReference type="GO" id="GO:0046540">
    <property type="term" value="C:U4/U6 x U5 tri-snRNP complex"/>
    <property type="evidence" value="ECO:0007669"/>
    <property type="project" value="InterPro"/>
</dbReference>
<accession>A0A2N3NIJ4</accession>
<comment type="caution">
    <text evidence="8">The sequence shown here is derived from an EMBL/GenBank/DDBJ whole genome shotgun (WGS) entry which is preliminary data.</text>
</comment>
<keyword evidence="6" id="KW-0175">Coiled coil</keyword>
<feature type="region of interest" description="Disordered" evidence="7">
    <location>
        <begin position="601"/>
        <end position="661"/>
    </location>
</feature>
<feature type="region of interest" description="Disordered" evidence="7">
    <location>
        <begin position="16"/>
        <end position="48"/>
    </location>
</feature>
<evidence type="ECO:0000256" key="2">
    <source>
        <dbReference type="ARBA" id="ARBA00006076"/>
    </source>
</evidence>
<dbReference type="AlphaFoldDB" id="A0A2N3NIJ4"/>
<dbReference type="STRING" id="41688.A0A2N3NIJ4"/>
<feature type="coiled-coil region" evidence="6">
    <location>
        <begin position="115"/>
        <end position="142"/>
    </location>
</feature>
<dbReference type="VEuPathDB" id="FungiDB:jhhlp_001538"/>
<dbReference type="EMBL" id="NLAX01000004">
    <property type="protein sequence ID" value="PKS12238.1"/>
    <property type="molecule type" value="Genomic_DNA"/>
</dbReference>
<dbReference type="InParanoid" id="A0A2N3NIJ4"/>
<evidence type="ECO:0000256" key="3">
    <source>
        <dbReference type="ARBA" id="ARBA00022664"/>
    </source>
</evidence>
<organism evidence="8 9">
    <name type="scientific">Lomentospora prolificans</name>
    <dbReference type="NCBI Taxonomy" id="41688"/>
    <lineage>
        <taxon>Eukaryota</taxon>
        <taxon>Fungi</taxon>
        <taxon>Dikarya</taxon>
        <taxon>Ascomycota</taxon>
        <taxon>Pezizomycotina</taxon>
        <taxon>Sordariomycetes</taxon>
        <taxon>Hypocreomycetidae</taxon>
        <taxon>Microascales</taxon>
        <taxon>Microascaceae</taxon>
        <taxon>Lomentospora</taxon>
    </lineage>
</organism>
<protein>
    <recommendedName>
        <fullName evidence="10">SART-1 protein</fullName>
    </recommendedName>
</protein>
<evidence type="ECO:0000313" key="9">
    <source>
        <dbReference type="Proteomes" id="UP000233524"/>
    </source>
</evidence>
<comment type="subcellular location">
    <subcellularLocation>
        <location evidence="1">Nucleus</location>
    </subcellularLocation>
</comment>
<keyword evidence="3" id="KW-0507">mRNA processing</keyword>
<feature type="compositionally biased region" description="Basic and acidic residues" evidence="7">
    <location>
        <begin position="404"/>
        <end position="413"/>
    </location>
</feature>
<gene>
    <name evidence="8" type="ORF">jhhlp_001538</name>
</gene>
<feature type="compositionally biased region" description="Acidic residues" evidence="7">
    <location>
        <begin position="456"/>
        <end position="472"/>
    </location>
</feature>
<dbReference type="PANTHER" id="PTHR14152:SF5">
    <property type="entry name" value="U4_U6.U5 TRI-SNRNP-ASSOCIATED PROTEIN 1"/>
    <property type="match status" value="1"/>
</dbReference>
<feature type="compositionally biased region" description="Basic and acidic residues" evidence="7">
    <location>
        <begin position="613"/>
        <end position="630"/>
    </location>
</feature>
<evidence type="ECO:0000313" key="8">
    <source>
        <dbReference type="EMBL" id="PKS12238.1"/>
    </source>
</evidence>
<feature type="region of interest" description="Disordered" evidence="7">
    <location>
        <begin position="282"/>
        <end position="344"/>
    </location>
</feature>
<feature type="compositionally biased region" description="Basic residues" evidence="7">
    <location>
        <begin position="601"/>
        <end position="612"/>
    </location>
</feature>
<dbReference type="OrthoDB" id="5583at2759"/>
<keyword evidence="5" id="KW-0539">Nucleus</keyword>
<keyword evidence="9" id="KW-1185">Reference proteome</keyword>
<evidence type="ECO:0008006" key="10">
    <source>
        <dbReference type="Google" id="ProtNLM"/>
    </source>
</evidence>
<dbReference type="GO" id="GO:0000481">
    <property type="term" value="P:maturation of 5S rRNA"/>
    <property type="evidence" value="ECO:0007669"/>
    <property type="project" value="TreeGrafter"/>
</dbReference>
<feature type="region of interest" description="Disordered" evidence="7">
    <location>
        <begin position="374"/>
        <end position="480"/>
    </location>
</feature>
<name>A0A2N3NIJ4_9PEZI</name>
<evidence type="ECO:0000256" key="4">
    <source>
        <dbReference type="ARBA" id="ARBA00023187"/>
    </source>
</evidence>
<feature type="compositionally biased region" description="Polar residues" evidence="7">
    <location>
        <begin position="634"/>
        <end position="649"/>
    </location>
</feature>
<evidence type="ECO:0000256" key="6">
    <source>
        <dbReference type="SAM" id="Coils"/>
    </source>
</evidence>
<comment type="similarity">
    <text evidence="2">Belongs to the SNU66/SART1 family.</text>
</comment>
<dbReference type="Pfam" id="PF19252">
    <property type="entry name" value="HIND"/>
    <property type="match status" value="1"/>
</dbReference>
<dbReference type="Proteomes" id="UP000233524">
    <property type="component" value="Unassembled WGS sequence"/>
</dbReference>
<evidence type="ECO:0000256" key="5">
    <source>
        <dbReference type="ARBA" id="ARBA00023242"/>
    </source>
</evidence>
<dbReference type="InterPro" id="IPR045347">
    <property type="entry name" value="HIND"/>
</dbReference>
<dbReference type="PANTHER" id="PTHR14152">
    <property type="entry name" value="SQUAMOUS CELL CARCINOMA ANTIGEN RECOGNISED BY CYTOTOXIC T LYMPHOCYTES"/>
    <property type="match status" value="1"/>
</dbReference>
<dbReference type="InterPro" id="IPR005011">
    <property type="entry name" value="SNU66/SART1"/>
</dbReference>
<feature type="compositionally biased region" description="Basic and acidic residues" evidence="7">
    <location>
        <begin position="444"/>
        <end position="455"/>
    </location>
</feature>
<evidence type="ECO:0000256" key="7">
    <source>
        <dbReference type="SAM" id="MobiDB-lite"/>
    </source>
</evidence>